<feature type="chain" id="PRO_5003242793" evidence="1">
    <location>
        <begin position="19"/>
        <end position="70"/>
    </location>
</feature>
<name>E9P9Y0_YEASX</name>
<evidence type="ECO:0000256" key="1">
    <source>
        <dbReference type="SAM" id="SignalP"/>
    </source>
</evidence>
<sequence length="70" mass="8178">MGLFHCLIIFSFPALLSCGSLILVKINDKFDINFLIMIRDCPYILGLETYNVLNFVKYNKFDLKTFHRVS</sequence>
<gene>
    <name evidence="2" type="primary">YGL028</name>
</gene>
<dbReference type="EMBL" id="S58126">
    <property type="protein sequence ID" value="AAD13903.1"/>
    <property type="molecule type" value="Genomic_DNA"/>
</dbReference>
<reference evidence="2" key="1">
    <citation type="journal article" date="1991" name="Yeast">
        <title>The DNA sequencing of the 17 kb HindIII fragment spanning the LEU1 and ATE1 loci on chromosome VII from Saccharomyces cerevisiae reveals the PDR6 gene, a new member of the genetic network controlling pleiotropic drug resistance.</title>
        <authorList>
            <person name="Chen W."/>
            <person name="Balzi E."/>
            <person name="Capieaux E."/>
            <person name="Choder M."/>
            <person name="Goffeau A."/>
        </authorList>
    </citation>
    <scope>NUCLEOTIDE SEQUENCE</scope>
</reference>
<proteinExistence type="predicted"/>
<feature type="signal peptide" evidence="1">
    <location>
        <begin position="1"/>
        <end position="18"/>
    </location>
</feature>
<accession>E9P9Y0</accession>
<keyword evidence="1" id="KW-0732">Signal</keyword>
<dbReference type="AlphaFoldDB" id="E9P9Y0"/>
<protein>
    <submittedName>
        <fullName evidence="2">YGL028 protein</fullName>
    </submittedName>
</protein>
<evidence type="ECO:0000313" key="2">
    <source>
        <dbReference type="EMBL" id="AAD13903.1"/>
    </source>
</evidence>
<organism evidence="2">
    <name type="scientific">Saccharomyces cerevisiae</name>
    <name type="common">Baker's yeast</name>
    <dbReference type="NCBI Taxonomy" id="4932"/>
    <lineage>
        <taxon>Eukaryota</taxon>
        <taxon>Fungi</taxon>
        <taxon>Dikarya</taxon>
        <taxon>Ascomycota</taxon>
        <taxon>Saccharomycotina</taxon>
        <taxon>Saccharomycetes</taxon>
        <taxon>Saccharomycetales</taxon>
        <taxon>Saccharomycetaceae</taxon>
        <taxon>Saccharomyces</taxon>
    </lineage>
</organism>